<keyword evidence="4" id="KW-1185">Reference proteome</keyword>
<dbReference type="NCBIfam" id="NF002674">
    <property type="entry name" value="PRK02399.1-2"/>
    <property type="match status" value="1"/>
</dbReference>
<dbReference type="PANTHER" id="PTHR31862">
    <property type="entry name" value="UPF0261 DOMAIN PROTEIN (AFU_ORTHOLOGUE AFUA_1G10120)"/>
    <property type="match status" value="1"/>
</dbReference>
<dbReference type="Pfam" id="PF23189">
    <property type="entry name" value="UPF0261_C"/>
    <property type="match status" value="1"/>
</dbReference>
<feature type="domain" description="UPF0261" evidence="1">
    <location>
        <begin position="3"/>
        <end position="177"/>
    </location>
</feature>
<dbReference type="Gene3D" id="3.40.50.12020">
    <property type="entry name" value="Uncharacterised protein family UPF0261, NN domain"/>
    <property type="match status" value="1"/>
</dbReference>
<dbReference type="InterPro" id="IPR051353">
    <property type="entry name" value="Tobamovirus_resist_UPF0261"/>
</dbReference>
<sequence>MDKTILLLGTGDTKSDEMQCLADCITGQGGSVLVMDVGVMGDPSCHVDISRHDVAAAAGTDNAGIIALGDENKAMAKTSEGASKLASELAAEGKVHGVLMLGGTMGTDLALDVCAALPLGFPKVILTTVAFSPLLPPDRISPDVTMVLWAGGLYGLNTVCRMSLAQAAGAVLGAARAAVDATVDRPMIGMTSLGSSSLRYMKHLKPALEARGFELAVFHTTGMGGQAFETLAKRDAFACVMDFSLVELSNELHGSVVNAGKDRMTAAGVAGIPQMIAPGGVSLIDMRAWDAPPPGLGDREIHAHNRLIACALMNLEEKRAAATAIAAKANAAKGPTRVLMPLQGIDEWDRPGGPFHDPEGLAAFAATLEADMQADLFEAIDAHINDAAFADRVLAILDSWIADGTVAKAN</sequence>
<dbReference type="InterPro" id="IPR008322">
    <property type="entry name" value="UPF0261"/>
</dbReference>
<dbReference type="InterPro" id="IPR044122">
    <property type="entry name" value="UPF0261_N"/>
</dbReference>
<protein>
    <submittedName>
        <fullName evidence="3">Tm-1-like ATP-binding domain-containing protein</fullName>
    </submittedName>
</protein>
<dbReference type="Gene3D" id="3.40.50.12030">
    <property type="entry name" value="Uncharacterised protein family UPF0261, NC domain"/>
    <property type="match status" value="1"/>
</dbReference>
<dbReference type="RefSeq" id="WP_367876891.1">
    <property type="nucleotide sequence ID" value="NZ_JBFNXX010000004.1"/>
</dbReference>
<dbReference type="InterPro" id="IPR056778">
    <property type="entry name" value="UPF0261_C"/>
</dbReference>
<dbReference type="CDD" id="cd15488">
    <property type="entry name" value="Tm-1-like"/>
    <property type="match status" value="1"/>
</dbReference>
<gene>
    <name evidence="3" type="ORF">AB2B41_06190</name>
</gene>
<reference evidence="3 4" key="1">
    <citation type="submission" date="2024-07" db="EMBL/GenBank/DDBJ databases">
        <title>Marimonas sp.nov., isolated from tidal-flat sediment.</title>
        <authorList>
            <person name="Jayan J.N."/>
            <person name="Lee S.S."/>
        </authorList>
    </citation>
    <scope>NUCLEOTIDE SEQUENCE [LARGE SCALE GENOMIC DNA]</scope>
    <source>
        <strain evidence="3 4">MJW-29</strain>
    </source>
</reference>
<dbReference type="PANTHER" id="PTHR31862:SF1">
    <property type="entry name" value="UPF0261 DOMAIN PROTEIN (AFU_ORTHOLOGUE AFUA_1G10120)"/>
    <property type="match status" value="1"/>
</dbReference>
<feature type="domain" description="UPF0261" evidence="2">
    <location>
        <begin position="185"/>
        <end position="400"/>
    </location>
</feature>
<accession>A0ABV3RM82</accession>
<evidence type="ECO:0000313" key="3">
    <source>
        <dbReference type="EMBL" id="MEW9919183.1"/>
    </source>
</evidence>
<evidence type="ECO:0000259" key="1">
    <source>
        <dbReference type="Pfam" id="PF06792"/>
    </source>
</evidence>
<dbReference type="PIRSF" id="PIRSF033271">
    <property type="entry name" value="UCP033271"/>
    <property type="match status" value="1"/>
</dbReference>
<dbReference type="Pfam" id="PF06792">
    <property type="entry name" value="UPF0261"/>
    <property type="match status" value="1"/>
</dbReference>
<evidence type="ECO:0000259" key="2">
    <source>
        <dbReference type="Pfam" id="PF23189"/>
    </source>
</evidence>
<dbReference type="EMBL" id="JBFNXX010000004">
    <property type="protein sequence ID" value="MEW9919183.1"/>
    <property type="molecule type" value="Genomic_DNA"/>
</dbReference>
<proteinExistence type="predicted"/>
<organism evidence="3 4">
    <name type="scientific">Sulfitobacter sediminis</name>
    <dbReference type="NCBI Taxonomy" id="3234186"/>
    <lineage>
        <taxon>Bacteria</taxon>
        <taxon>Pseudomonadati</taxon>
        <taxon>Pseudomonadota</taxon>
        <taxon>Alphaproteobacteria</taxon>
        <taxon>Rhodobacterales</taxon>
        <taxon>Roseobacteraceae</taxon>
        <taxon>Sulfitobacter</taxon>
    </lineage>
</organism>
<dbReference type="Proteomes" id="UP001556098">
    <property type="component" value="Unassembled WGS sequence"/>
</dbReference>
<comment type="caution">
    <text evidence="3">The sequence shown here is derived from an EMBL/GenBank/DDBJ whole genome shotgun (WGS) entry which is preliminary data.</text>
</comment>
<name>A0ABV3RM82_9RHOB</name>
<evidence type="ECO:0000313" key="4">
    <source>
        <dbReference type="Proteomes" id="UP001556098"/>
    </source>
</evidence>